<dbReference type="Gene3D" id="3.40.50.1820">
    <property type="entry name" value="alpha/beta hydrolase"/>
    <property type="match status" value="1"/>
</dbReference>
<dbReference type="GO" id="GO:0016787">
    <property type="term" value="F:hydrolase activity"/>
    <property type="evidence" value="ECO:0007669"/>
    <property type="project" value="UniProtKB-KW"/>
</dbReference>
<dbReference type="InterPro" id="IPR029058">
    <property type="entry name" value="AB_hydrolase_fold"/>
</dbReference>
<dbReference type="Proteomes" id="UP000051373">
    <property type="component" value="Unassembled WGS sequence"/>
</dbReference>
<keyword evidence="2" id="KW-0378">Hydrolase</keyword>
<reference evidence="3 4" key="1">
    <citation type="journal article" date="2015" name="Microbiome">
        <title>Genomic resolution of linkages in carbon, nitrogen, and sulfur cycling among widespread estuary sediment bacteria.</title>
        <authorList>
            <person name="Baker B.J."/>
            <person name="Lazar C.S."/>
            <person name="Teske A.P."/>
            <person name="Dick G.J."/>
        </authorList>
    </citation>
    <scope>NUCLEOTIDE SEQUENCE [LARGE SCALE GENOMIC DNA]</scope>
    <source>
        <strain evidence="3">SM23_42</strain>
    </source>
</reference>
<dbReference type="InterPro" id="IPR050955">
    <property type="entry name" value="Plant_Biomass_Hydrol_Est"/>
</dbReference>
<dbReference type="AlphaFoldDB" id="A0A0S8FU23"/>
<comment type="caution">
    <text evidence="3">The sequence shown here is derived from an EMBL/GenBank/DDBJ whole genome shotgun (WGS) entry which is preliminary data.</text>
</comment>
<dbReference type="EMBL" id="LJUJ01000010">
    <property type="protein sequence ID" value="KPK63610.1"/>
    <property type="molecule type" value="Genomic_DNA"/>
</dbReference>
<evidence type="ECO:0000313" key="3">
    <source>
        <dbReference type="EMBL" id="KPK63610.1"/>
    </source>
</evidence>
<dbReference type="SUPFAM" id="SSF48452">
    <property type="entry name" value="TPR-like"/>
    <property type="match status" value="1"/>
</dbReference>
<dbReference type="Gene3D" id="1.25.40.10">
    <property type="entry name" value="Tetratricopeptide repeat domain"/>
    <property type="match status" value="1"/>
</dbReference>
<organism evidence="3 4">
    <name type="scientific">candidate division WOR_3 bacterium SM23_42</name>
    <dbReference type="NCBI Taxonomy" id="1703779"/>
    <lineage>
        <taxon>Bacteria</taxon>
        <taxon>Bacteria division WOR-3</taxon>
    </lineage>
</organism>
<name>A0A0S8FU23_UNCW3</name>
<keyword evidence="1" id="KW-0732">Signal</keyword>
<gene>
    <name evidence="3" type="ORF">AMJ83_06185</name>
</gene>
<dbReference type="PANTHER" id="PTHR43037:SF5">
    <property type="entry name" value="FERULOYL ESTERASE"/>
    <property type="match status" value="1"/>
</dbReference>
<dbReference type="InterPro" id="IPR011990">
    <property type="entry name" value="TPR-like_helical_dom_sf"/>
</dbReference>
<dbReference type="PANTHER" id="PTHR43037">
    <property type="entry name" value="UNNAMED PRODUCT-RELATED"/>
    <property type="match status" value="1"/>
</dbReference>
<dbReference type="STRING" id="1703779.AMJ83_06185"/>
<sequence>MSMNTSLFLCIACLVGIAYSTQEYDKSFTTYQDMRKHLGELYEKEKYEEAVDLLLWAREKFPDYLFNNSYNLALLYVRLGQYDKGIDALQYALDRGLWFSLLAFEPEPWAPLREKKGFQDIRDQCEALKQEAQKKAKPDLLVVTPEDFEPKKTYPLFITLHGGGENIELFKDRWNSQQMRKEFIVAYPQSSQVISMNGFWWHGDIELAKREIASAYQKVVNEYPVDTENVIIGGFSSGGVAALDVLLSNTIPARGFVVLCPDWPESFTAERIRDTKNRGIRGTLITTEMDERLPLHEKMVETFKAEGLPHQFIVTPNIGHWYPEDLDEKIDGAIDHIRQVGIIE</sequence>
<accession>A0A0S8FU23</accession>
<protein>
    <recommendedName>
        <fullName evidence="5">Phospholipase/carboxylesterase/thioesterase domain-containing protein</fullName>
    </recommendedName>
</protein>
<evidence type="ECO:0008006" key="5">
    <source>
        <dbReference type="Google" id="ProtNLM"/>
    </source>
</evidence>
<evidence type="ECO:0000256" key="1">
    <source>
        <dbReference type="ARBA" id="ARBA00022729"/>
    </source>
</evidence>
<proteinExistence type="predicted"/>
<evidence type="ECO:0000313" key="4">
    <source>
        <dbReference type="Proteomes" id="UP000051373"/>
    </source>
</evidence>
<evidence type="ECO:0000256" key="2">
    <source>
        <dbReference type="ARBA" id="ARBA00022801"/>
    </source>
</evidence>
<dbReference type="SUPFAM" id="SSF53474">
    <property type="entry name" value="alpha/beta-Hydrolases"/>
    <property type="match status" value="1"/>
</dbReference>